<evidence type="ECO:0000256" key="3">
    <source>
        <dbReference type="ARBA" id="ARBA00022448"/>
    </source>
</evidence>
<gene>
    <name evidence="6" type="ORF">B0A55_03875</name>
</gene>
<evidence type="ECO:0000256" key="5">
    <source>
        <dbReference type="ARBA" id="ARBA00023242"/>
    </source>
</evidence>
<dbReference type="PANTHER" id="PTHR12363:SF33">
    <property type="entry name" value="IMPORTIN-13"/>
    <property type="match status" value="1"/>
</dbReference>
<dbReference type="PANTHER" id="PTHR12363">
    <property type="entry name" value="TRANSPORTIN 3 AND IMPORTIN 13"/>
    <property type="match status" value="1"/>
</dbReference>
<dbReference type="InterPro" id="IPR016024">
    <property type="entry name" value="ARM-type_fold"/>
</dbReference>
<comment type="similarity">
    <text evidence="2">Belongs to the importin beta family.</text>
</comment>
<sequence length="999" mass="109929">MEGNGTSVVPPQSIAEAETLVKRLYQPGPAKVVAEINDQLLQLQRSAEGWQLADALMSSSDQNVRFFAANTFTVKLNNDGPKLDGDTARTIQMRLISWLVRLSRQGEGAMVIRKLCSTLTTYFVRSPTLWQRPLTHVGVSLQTGDSITEDEANDVSAERLSKALNPSETVILLWFSATLADEVSRLDGNTPAHSQVHRQMEEIVRDASSILASAFRTPDLKVRAEGLKAFLTWVNYAQPMWPRRPEALQHLRNLIESAAQVLIDPTLQHDALDIFRDILESYTSFFQPHHMQLLGRILSEHVQPKLLQALQDGDPEGLPYGQMVTAFGVANVQDVVEQPETSESAGTVIGLHFDILRAPGYPGDEDELSVMSIEFWNTYVEYVNDTVFSQDAEEPPPSWLAYAKSILTQLVELLWAKMCTPPANVAKNWTDDEHEGFKEFRLDSTDLMLSIFVVLGKDMLQQLVTLIIQSLDNKKWRAVEAALFCLNALADNVLEDQAGEDILAGVFGSTLFREVGDFSQTIPSQARRTAIDVLGSYGQYIERHAEYLPDTVRFLFASLETGLLANTAAKSIAALCSACRSSLTGELGGFLRQYQAFLSGPTSDPYTKEKVIGAIAAIIQALKPESAKVAPLLALLENVEKDVQMAKSYAAEADMDGAETLGVMGLNCLANIGKNLQQPEDVPINIYDDDEQRPGQPGFWESEQAKGVQQRIMGCFSVLEVLGNDGDAIEAACQVLRSGFAETEPGPFVLPASITVSFLQQCSVTTPRLESVLSTACILITQHSKSGSNRIPTEVNAICEQVAAFIQQLGHSSQDPSIAQGCIDVFCRLVPYYIHLPFVHGSALSQQLPAVLNFTLHAIESPDIFPRRSAAEFWAKLIRPLSIESQDGLQQSIARVITAYGLQLSLILMRQIGGLGQRSELDYLCEPLKALVANVPAARGWLEAALFSDGFAAVTDRVSDVEKRRFLQQLMGLRGDNRKTKDVVREFYAACRGTVVSYG</sequence>
<proteinExistence type="inferred from homology"/>
<evidence type="ECO:0000313" key="6">
    <source>
        <dbReference type="EMBL" id="TKA78591.1"/>
    </source>
</evidence>
<evidence type="ECO:0000313" key="7">
    <source>
        <dbReference type="Proteomes" id="UP000309340"/>
    </source>
</evidence>
<dbReference type="Proteomes" id="UP000309340">
    <property type="component" value="Unassembled WGS sequence"/>
</dbReference>
<dbReference type="EMBL" id="NAJQ01000109">
    <property type="protein sequence ID" value="TKA78591.1"/>
    <property type="molecule type" value="Genomic_DNA"/>
</dbReference>
<dbReference type="InterPro" id="IPR011989">
    <property type="entry name" value="ARM-like"/>
</dbReference>
<accession>A0A4U0XPQ0</accession>
<dbReference type="AlphaFoldDB" id="A0A4U0XPQ0"/>
<organism evidence="6 7">
    <name type="scientific">Friedmanniomyces simplex</name>
    <dbReference type="NCBI Taxonomy" id="329884"/>
    <lineage>
        <taxon>Eukaryota</taxon>
        <taxon>Fungi</taxon>
        <taxon>Dikarya</taxon>
        <taxon>Ascomycota</taxon>
        <taxon>Pezizomycotina</taxon>
        <taxon>Dothideomycetes</taxon>
        <taxon>Dothideomycetidae</taxon>
        <taxon>Mycosphaerellales</taxon>
        <taxon>Teratosphaeriaceae</taxon>
        <taxon>Friedmanniomyces</taxon>
    </lineage>
</organism>
<evidence type="ECO:0000256" key="4">
    <source>
        <dbReference type="ARBA" id="ARBA00022927"/>
    </source>
</evidence>
<keyword evidence="7" id="KW-1185">Reference proteome</keyword>
<dbReference type="Gene3D" id="1.25.10.10">
    <property type="entry name" value="Leucine-rich Repeat Variant"/>
    <property type="match status" value="1"/>
</dbReference>
<comment type="caution">
    <text evidence="6">The sequence shown here is derived from an EMBL/GenBank/DDBJ whole genome shotgun (WGS) entry which is preliminary data.</text>
</comment>
<dbReference type="GO" id="GO:0005634">
    <property type="term" value="C:nucleus"/>
    <property type="evidence" value="ECO:0007669"/>
    <property type="project" value="UniProtKB-SubCell"/>
</dbReference>
<keyword evidence="5" id="KW-0539">Nucleus</keyword>
<dbReference type="GO" id="GO:0005737">
    <property type="term" value="C:cytoplasm"/>
    <property type="evidence" value="ECO:0007669"/>
    <property type="project" value="TreeGrafter"/>
</dbReference>
<keyword evidence="3" id="KW-0813">Transport</keyword>
<dbReference type="SUPFAM" id="SSF48371">
    <property type="entry name" value="ARM repeat"/>
    <property type="match status" value="1"/>
</dbReference>
<dbReference type="InterPro" id="IPR051345">
    <property type="entry name" value="Importin_beta-like_NTR"/>
</dbReference>
<dbReference type="STRING" id="329884.A0A4U0XPQ0"/>
<dbReference type="GO" id="GO:0006606">
    <property type="term" value="P:protein import into nucleus"/>
    <property type="evidence" value="ECO:0007669"/>
    <property type="project" value="TreeGrafter"/>
</dbReference>
<dbReference type="InterPro" id="IPR057942">
    <property type="entry name" value="TPR_TNPO3_IPO13_3rd"/>
</dbReference>
<evidence type="ECO:0008006" key="8">
    <source>
        <dbReference type="Google" id="ProtNLM"/>
    </source>
</evidence>
<protein>
    <recommendedName>
        <fullName evidence="8">Importin N-terminal domain-containing protein</fullName>
    </recommendedName>
</protein>
<evidence type="ECO:0000256" key="2">
    <source>
        <dbReference type="ARBA" id="ARBA00007991"/>
    </source>
</evidence>
<comment type="subcellular location">
    <subcellularLocation>
        <location evidence="1">Nucleus</location>
    </subcellularLocation>
</comment>
<keyword evidence="4" id="KW-0653">Protein transport</keyword>
<name>A0A4U0XPQ0_9PEZI</name>
<dbReference type="OrthoDB" id="2016913at2759"/>
<evidence type="ECO:0000256" key="1">
    <source>
        <dbReference type="ARBA" id="ARBA00004123"/>
    </source>
</evidence>
<reference evidence="6 7" key="1">
    <citation type="submission" date="2017-03" db="EMBL/GenBank/DDBJ databases">
        <title>Genomes of endolithic fungi from Antarctica.</title>
        <authorList>
            <person name="Coleine C."/>
            <person name="Masonjones S."/>
            <person name="Stajich J.E."/>
        </authorList>
    </citation>
    <scope>NUCLEOTIDE SEQUENCE [LARGE SCALE GENOMIC DNA]</scope>
    <source>
        <strain evidence="6 7">CCFEE 5184</strain>
    </source>
</reference>
<dbReference type="Pfam" id="PF24140">
    <property type="entry name" value="TPR_TNPO3_IPO13_3rd"/>
    <property type="match status" value="1"/>
</dbReference>